<evidence type="ECO:0000313" key="2">
    <source>
        <dbReference type="Proteomes" id="UP001212821"/>
    </source>
</evidence>
<dbReference type="EMBL" id="CP115450">
    <property type="protein sequence ID" value="WBP87374.1"/>
    <property type="molecule type" value="Genomic_DNA"/>
</dbReference>
<reference evidence="2" key="1">
    <citation type="submission" date="2022-12" db="EMBL/GenBank/DDBJ databases">
        <authorList>
            <person name="Mo P."/>
        </authorList>
    </citation>
    <scope>NUCLEOTIDE SEQUENCE [LARGE SCALE GENOMIC DNA]</scope>
    <source>
        <strain evidence="2">HUAS 3-15</strain>
    </source>
</reference>
<organism evidence="1 2">
    <name type="scientific">Kitasatospora cathayae</name>
    <dbReference type="NCBI Taxonomy" id="3004092"/>
    <lineage>
        <taxon>Bacteria</taxon>
        <taxon>Bacillati</taxon>
        <taxon>Actinomycetota</taxon>
        <taxon>Actinomycetes</taxon>
        <taxon>Kitasatosporales</taxon>
        <taxon>Streptomycetaceae</taxon>
        <taxon>Kitasatospora</taxon>
    </lineage>
</organism>
<name>A0ABY7Q421_9ACTN</name>
<dbReference type="Proteomes" id="UP001212821">
    <property type="component" value="Chromosome"/>
</dbReference>
<protein>
    <recommendedName>
        <fullName evidence="3">Lipoprotein</fullName>
    </recommendedName>
</protein>
<accession>A0ABY7Q421</accession>
<evidence type="ECO:0008006" key="3">
    <source>
        <dbReference type="Google" id="ProtNLM"/>
    </source>
</evidence>
<evidence type="ECO:0000313" key="1">
    <source>
        <dbReference type="EMBL" id="WBP87374.1"/>
    </source>
</evidence>
<dbReference type="PROSITE" id="PS51257">
    <property type="entry name" value="PROKAR_LIPOPROTEIN"/>
    <property type="match status" value="1"/>
</dbReference>
<sequence>MTAGRRVQRLAAVICAGLLVTGCSLVDRTRSVHWDLRNSHRGADLGVKLNPHSGHDFNDLGPLDIDLPGGQRFHADKMFLVVAATHDDAENIDELLCWYPEMPLETAYKKALELARQFHLKTDGIEDFHQNVLDDLAKGDRARLGSEEGGTDAPLLTPDGPLVGVSLRYETVNNGQPVTIKISFAWGDNLRLTLRDQATQSATATPP</sequence>
<proteinExistence type="predicted"/>
<keyword evidence="2" id="KW-1185">Reference proteome</keyword>
<dbReference type="RefSeq" id="WP_270144752.1">
    <property type="nucleotide sequence ID" value="NZ_CP115450.1"/>
</dbReference>
<gene>
    <name evidence="1" type="ORF">O1G21_17010</name>
</gene>